<name>A0A285TRS3_9PROT</name>
<evidence type="ECO:0000313" key="2">
    <source>
        <dbReference type="EMBL" id="SOC26030.1"/>
    </source>
</evidence>
<keyword evidence="1" id="KW-0472">Membrane</keyword>
<keyword evidence="1" id="KW-0812">Transmembrane</keyword>
<dbReference type="Proteomes" id="UP000219068">
    <property type="component" value="Unassembled WGS sequence"/>
</dbReference>
<reference evidence="2 3" key="1">
    <citation type="submission" date="2017-08" db="EMBL/GenBank/DDBJ databases">
        <authorList>
            <person name="de Groot N.N."/>
        </authorList>
    </citation>
    <scope>NUCLEOTIDE SEQUENCE [LARGE SCALE GENOMIC DNA]</scope>
    <source>
        <strain evidence="2 3">USBA 78</strain>
    </source>
</reference>
<protein>
    <submittedName>
        <fullName evidence="2">Uncharacterized protein</fullName>
    </submittedName>
</protein>
<proteinExistence type="predicted"/>
<evidence type="ECO:0000313" key="3">
    <source>
        <dbReference type="Proteomes" id="UP000219068"/>
    </source>
</evidence>
<evidence type="ECO:0000256" key="1">
    <source>
        <dbReference type="SAM" id="Phobius"/>
    </source>
</evidence>
<accession>A0A285TRS3</accession>
<dbReference type="AlphaFoldDB" id="A0A285TRS3"/>
<dbReference type="EMBL" id="OBMM01000005">
    <property type="protein sequence ID" value="SOC26030.1"/>
    <property type="molecule type" value="Genomic_DNA"/>
</dbReference>
<organism evidence="2 3">
    <name type="scientific">Thalassospira xiamenensis</name>
    <dbReference type="NCBI Taxonomy" id="220697"/>
    <lineage>
        <taxon>Bacteria</taxon>
        <taxon>Pseudomonadati</taxon>
        <taxon>Pseudomonadota</taxon>
        <taxon>Alphaproteobacteria</taxon>
        <taxon>Rhodospirillales</taxon>
        <taxon>Thalassospiraceae</taxon>
        <taxon>Thalassospira</taxon>
    </lineage>
</organism>
<keyword evidence="1" id="KW-1133">Transmembrane helix</keyword>
<dbReference type="RefSeq" id="WP_097052613.1">
    <property type="nucleotide sequence ID" value="NZ_OBMM01000005.1"/>
</dbReference>
<feature type="transmembrane region" description="Helical" evidence="1">
    <location>
        <begin position="60"/>
        <end position="79"/>
    </location>
</feature>
<feature type="transmembrane region" description="Helical" evidence="1">
    <location>
        <begin position="85"/>
        <end position="108"/>
    </location>
</feature>
<sequence>MPIDVDEFGECLARAGRCLASVAPYYQVPSGKEGQKKTVDIERVAAPEQRFRQIHAGVRWSIIAIFWYVLAFYVVRWTVTLSDVSLLFAMGVAAIATCLIAPFAFDIWGYGRRHSDTR</sequence>
<gene>
    <name evidence="2" type="ORF">SAMN05428964_10532</name>
</gene>